<comment type="caution">
    <text evidence="4">The sequence shown here is derived from an EMBL/GenBank/DDBJ whole genome shotgun (WGS) entry which is preliminary data.</text>
</comment>
<evidence type="ECO:0000256" key="1">
    <source>
        <dbReference type="ARBA" id="ARBA00009787"/>
    </source>
</evidence>
<dbReference type="PANTHER" id="PTHR34611">
    <property type="match status" value="1"/>
</dbReference>
<accession>A0ABT5CBU8</accession>
<dbReference type="RefSeq" id="WP_272102006.1">
    <property type="nucleotide sequence ID" value="NZ_JAQNDK010000005.1"/>
</dbReference>
<evidence type="ECO:0000313" key="5">
    <source>
        <dbReference type="Proteomes" id="UP001217485"/>
    </source>
</evidence>
<dbReference type="NCBIfam" id="TIGR01784">
    <property type="entry name" value="T_den_put_tspse"/>
    <property type="match status" value="1"/>
</dbReference>
<gene>
    <name evidence="4" type="ORF">POL72_39385</name>
</gene>
<reference evidence="4 5" key="1">
    <citation type="submission" date="2023-01" db="EMBL/GenBank/DDBJ databases">
        <title>Minimal conservation of predation-associated metabolite biosynthetic gene clusters underscores biosynthetic potential of Myxococcota including descriptions for ten novel species: Archangium lansinium sp. nov., Myxococcus landrumus sp. nov., Nannocystis bai.</title>
        <authorList>
            <person name="Ahearne A."/>
            <person name="Stevens C."/>
            <person name="Dowd S."/>
        </authorList>
    </citation>
    <scope>NUCLEOTIDE SEQUENCE [LARGE SCALE GENOMIC DNA]</scope>
    <source>
        <strain evidence="4 5">WIWO2</strain>
    </source>
</reference>
<dbReference type="PANTHER" id="PTHR34611:SF2">
    <property type="entry name" value="INACTIVE RECOMBINATION-PROMOTING NUCLEASE-LIKE PROTEIN RPNE-RELATED"/>
    <property type="match status" value="1"/>
</dbReference>
<evidence type="ECO:0000313" key="4">
    <source>
        <dbReference type="EMBL" id="MDC0683855.1"/>
    </source>
</evidence>
<keyword evidence="5" id="KW-1185">Reference proteome</keyword>
<dbReference type="EMBL" id="JAQNDK010000005">
    <property type="protein sequence ID" value="MDC0683855.1"/>
    <property type="molecule type" value="Genomic_DNA"/>
</dbReference>
<comment type="similarity">
    <text evidence="1">Belongs to the Rpn/YhgA-like nuclease family.</text>
</comment>
<organism evidence="4 5">
    <name type="scientific">Sorangium atrum</name>
    <dbReference type="NCBI Taxonomy" id="2995308"/>
    <lineage>
        <taxon>Bacteria</taxon>
        <taxon>Pseudomonadati</taxon>
        <taxon>Myxococcota</taxon>
        <taxon>Polyangia</taxon>
        <taxon>Polyangiales</taxon>
        <taxon>Polyangiaceae</taxon>
        <taxon>Sorangium</taxon>
    </lineage>
</organism>
<dbReference type="InterPro" id="IPR006842">
    <property type="entry name" value="Transposase_31"/>
</dbReference>
<protein>
    <submittedName>
        <fullName evidence="4">Rpn family recombination-promoting nuclease/putative transposase</fullName>
    </submittedName>
</protein>
<sequence>MTPTPHDALFKSTFSQPEHAAGALREALPAALAAQIDFGSLTLQPGSFIDEALVASHSDLLFTARLEQGSRFIYVLFEHQSTMHPLMASRLLAYMVRIWQGYLERHPKATLLPGILPVVLVHGAIAWNAPVSFQDLLDVPPETLAQMAEHVPQFCFVLDDISHETDEALRARAMTALGRVVLWCFRHSSDFDELVKLLPAWRDVLEEVRRAPSGGAALARLWHYMFSIADLRDPEKVLKALLAAAGPEAKEEIVTIADYLREEGRREGRLAGEREGRLAGEREGRLAGEREGRLAGEREGRLEGQRSTLLKQLRLRFGELPEPIEARIGAADAAQIEGWTERVITAPTLDDALTER</sequence>
<dbReference type="Proteomes" id="UP001217485">
    <property type="component" value="Unassembled WGS sequence"/>
</dbReference>
<proteinExistence type="inferred from homology"/>
<name>A0ABT5CBU8_9BACT</name>
<feature type="domain" description="Transposase (putative) YhgA-like" evidence="3">
    <location>
        <begin position="4"/>
        <end position="206"/>
    </location>
</feature>
<dbReference type="Pfam" id="PF04754">
    <property type="entry name" value="Transposase_31"/>
    <property type="match status" value="1"/>
</dbReference>
<evidence type="ECO:0000259" key="3">
    <source>
        <dbReference type="Pfam" id="PF04754"/>
    </source>
</evidence>
<dbReference type="InterPro" id="IPR010106">
    <property type="entry name" value="RpnA"/>
</dbReference>
<dbReference type="InterPro" id="IPR051699">
    <property type="entry name" value="Rpn/YhgA-like_nuclease"/>
</dbReference>
<evidence type="ECO:0000256" key="2">
    <source>
        <dbReference type="SAM" id="MobiDB-lite"/>
    </source>
</evidence>
<feature type="region of interest" description="Disordered" evidence="2">
    <location>
        <begin position="271"/>
        <end position="299"/>
    </location>
</feature>